<dbReference type="RefSeq" id="WP_202817999.1">
    <property type="nucleotide sequence ID" value="NZ_FOOI01000004.1"/>
</dbReference>
<feature type="region of interest" description="Disordered" evidence="1">
    <location>
        <begin position="255"/>
        <end position="409"/>
    </location>
</feature>
<dbReference type="Proteomes" id="UP000199052">
    <property type="component" value="Unassembled WGS sequence"/>
</dbReference>
<dbReference type="AlphaFoldDB" id="A0A1I2PGP1"/>
<keyword evidence="6" id="KW-1185">Reference proteome</keyword>
<evidence type="ECO:0000313" key="4">
    <source>
        <dbReference type="EMBL" id="SFG15234.1"/>
    </source>
</evidence>
<evidence type="ECO:0000256" key="1">
    <source>
        <dbReference type="SAM" id="MobiDB-lite"/>
    </source>
</evidence>
<proteinExistence type="predicted"/>
<evidence type="ECO:0000313" key="3">
    <source>
        <dbReference type="EMBL" id="NYH83615.1"/>
    </source>
</evidence>
<dbReference type="PANTHER" id="PTHR33824:SF7">
    <property type="entry name" value="POLYKETIDE CYCLASE_DEHYDRASE AND LIPID TRANSPORT SUPERFAMILY PROTEIN"/>
    <property type="match status" value="1"/>
</dbReference>
<accession>A0A1I2PGP1</accession>
<dbReference type="InterPro" id="IPR023393">
    <property type="entry name" value="START-like_dom_sf"/>
</dbReference>
<protein>
    <submittedName>
        <fullName evidence="3">Membrane protein</fullName>
    </submittedName>
    <submittedName>
        <fullName evidence="4">Polyketide cyclase / dehydrase and lipid transport</fullName>
    </submittedName>
</protein>
<dbReference type="PANTHER" id="PTHR33824">
    <property type="entry name" value="POLYKETIDE CYCLASE/DEHYDRASE AND LIPID TRANSPORT SUPERFAMILY PROTEIN"/>
    <property type="match status" value="1"/>
</dbReference>
<dbReference type="Pfam" id="PF03364">
    <property type="entry name" value="Polyketide_cyc"/>
    <property type="match status" value="1"/>
</dbReference>
<organism evidence="4 5">
    <name type="scientific">Actinopolymorpha cephalotaxi</name>
    <dbReference type="NCBI Taxonomy" id="504797"/>
    <lineage>
        <taxon>Bacteria</taxon>
        <taxon>Bacillati</taxon>
        <taxon>Actinomycetota</taxon>
        <taxon>Actinomycetes</taxon>
        <taxon>Propionibacteriales</taxon>
        <taxon>Actinopolymorphaceae</taxon>
        <taxon>Actinopolymorpha</taxon>
    </lineage>
</organism>
<dbReference type="InterPro" id="IPR047137">
    <property type="entry name" value="ORF3"/>
</dbReference>
<name>A0A1I2PGP1_9ACTN</name>
<evidence type="ECO:0000259" key="2">
    <source>
        <dbReference type="Pfam" id="PF03364"/>
    </source>
</evidence>
<feature type="compositionally biased region" description="Basic residues" evidence="1">
    <location>
        <begin position="398"/>
        <end position="409"/>
    </location>
</feature>
<dbReference type="CDD" id="cd07817">
    <property type="entry name" value="SRPBCC_8"/>
    <property type="match status" value="1"/>
</dbReference>
<dbReference type="STRING" id="504797.SAMN05421678_104133"/>
<dbReference type="EMBL" id="JACBZA010000001">
    <property type="protein sequence ID" value="NYH83615.1"/>
    <property type="molecule type" value="Genomic_DNA"/>
</dbReference>
<feature type="compositionally biased region" description="Basic and acidic residues" evidence="1">
    <location>
        <begin position="255"/>
        <end position="286"/>
    </location>
</feature>
<dbReference type="SUPFAM" id="SSF55961">
    <property type="entry name" value="Bet v1-like"/>
    <property type="match status" value="1"/>
</dbReference>
<evidence type="ECO:0000313" key="6">
    <source>
        <dbReference type="Proteomes" id="UP000533017"/>
    </source>
</evidence>
<dbReference type="Gene3D" id="3.30.530.20">
    <property type="match status" value="1"/>
</dbReference>
<sequence length="409" mass="46157">MASKKSSLLGDLGKALLKSPVVERLKDEAKEYAAARGSELVGKVSGKLGGLTEKLEDQAENPSAMMTGVKALLEGKSPLRAGMSALGQGLKNKIKGLFGGGRSGPKLTNIIEDIEIGAPVSVVYDQWSQFQEFGSFMKGVQGVDAKDEVESNWRGKVWWSKRSWSARVTEQIPDRKIAWTTEGAKGTTKGVVTFHPLADDLTMLLLVMEYYPKGLFEKTANLWRAFGRRVRLDLKHFRRFVTIQGEASGSWRGEIRDGEVVREPDEGEDHRREDEFGRRDRRPNDRDEAENDDDLDDEADDDLDDEDDLDDDDEDDLDDDDEDDLDDEDDEDDDDLEDEDEDDDDLDDEDDDDLDDEDDDLDDEDDDLEDEDDDESDDTSNRNGDRNGSRNGNGREPSRRRRRHAEAVR</sequence>
<feature type="compositionally biased region" description="Acidic residues" evidence="1">
    <location>
        <begin position="287"/>
        <end position="378"/>
    </location>
</feature>
<feature type="compositionally biased region" description="Basic and acidic residues" evidence="1">
    <location>
        <begin position="379"/>
        <end position="388"/>
    </location>
</feature>
<evidence type="ECO:0000313" key="5">
    <source>
        <dbReference type="Proteomes" id="UP000199052"/>
    </source>
</evidence>
<dbReference type="EMBL" id="FOOI01000004">
    <property type="protein sequence ID" value="SFG15234.1"/>
    <property type="molecule type" value="Genomic_DNA"/>
</dbReference>
<dbReference type="InterPro" id="IPR005031">
    <property type="entry name" value="COQ10_START"/>
</dbReference>
<dbReference type="Proteomes" id="UP000533017">
    <property type="component" value="Unassembled WGS sequence"/>
</dbReference>
<feature type="domain" description="Coenzyme Q-binding protein COQ10 START" evidence="2">
    <location>
        <begin position="116"/>
        <end position="236"/>
    </location>
</feature>
<reference evidence="3 6" key="2">
    <citation type="submission" date="2020-07" db="EMBL/GenBank/DDBJ databases">
        <title>Sequencing the genomes of 1000 actinobacteria strains.</title>
        <authorList>
            <person name="Klenk H.-P."/>
        </authorList>
    </citation>
    <scope>NUCLEOTIDE SEQUENCE [LARGE SCALE GENOMIC DNA]</scope>
    <source>
        <strain evidence="3 6">DSM 45117</strain>
    </source>
</reference>
<gene>
    <name evidence="3" type="ORF">FHR37_002466</name>
    <name evidence="4" type="ORF">SAMN05421678_104133</name>
</gene>
<reference evidence="4 5" key="1">
    <citation type="submission" date="2016-10" db="EMBL/GenBank/DDBJ databases">
        <authorList>
            <person name="de Groot N.N."/>
        </authorList>
    </citation>
    <scope>NUCLEOTIDE SEQUENCE [LARGE SCALE GENOMIC DNA]</scope>
    <source>
        <strain evidence="4 5">CPCC 202808</strain>
    </source>
</reference>